<organism evidence="1 2">
    <name type="scientific">Niastella yeongjuensis</name>
    <dbReference type="NCBI Taxonomy" id="354355"/>
    <lineage>
        <taxon>Bacteria</taxon>
        <taxon>Pseudomonadati</taxon>
        <taxon>Bacteroidota</taxon>
        <taxon>Chitinophagia</taxon>
        <taxon>Chitinophagales</taxon>
        <taxon>Chitinophagaceae</taxon>
        <taxon>Niastella</taxon>
    </lineage>
</organism>
<reference evidence="2" key="1">
    <citation type="submission" date="2016-04" db="EMBL/GenBank/DDBJ databases">
        <authorList>
            <person name="Chen L."/>
            <person name="Zhuang W."/>
            <person name="Wang G."/>
        </authorList>
    </citation>
    <scope>NUCLEOTIDE SEQUENCE [LARGE SCALE GENOMIC DNA]</scope>
    <source>
        <strain evidence="2">17621</strain>
    </source>
</reference>
<dbReference type="EMBL" id="LVXG01000082">
    <property type="protein sequence ID" value="OQP38706.1"/>
    <property type="molecule type" value="Genomic_DNA"/>
</dbReference>
<sequence>MQKLVLYSVLGLSFALLLVVACSKDKFQTKPSIEIKSISPNPLPKGGNLIIDLEYTDKEGDLATDSAIYIRKIRINQRPVGQTVRDSFWMPLPGEIPNNTKGTVRLTLDWENYAKSAANPPGNPPPPDSLIFRISMRDASKNASDTVESGLIIVEQ</sequence>
<comment type="caution">
    <text evidence="1">The sequence shown here is derived from an EMBL/GenBank/DDBJ whole genome shotgun (WGS) entry which is preliminary data.</text>
</comment>
<accession>A0A1V9DXW0</accession>
<proteinExistence type="predicted"/>
<evidence type="ECO:0000313" key="1">
    <source>
        <dbReference type="EMBL" id="OQP38706.1"/>
    </source>
</evidence>
<dbReference type="AlphaFoldDB" id="A0A1V9DXW0"/>
<gene>
    <name evidence="1" type="ORF">A4H97_18480</name>
</gene>
<dbReference type="PROSITE" id="PS51257">
    <property type="entry name" value="PROKAR_LIPOPROTEIN"/>
    <property type="match status" value="1"/>
</dbReference>
<dbReference type="Proteomes" id="UP000192610">
    <property type="component" value="Unassembled WGS sequence"/>
</dbReference>
<evidence type="ECO:0000313" key="2">
    <source>
        <dbReference type="Proteomes" id="UP000192610"/>
    </source>
</evidence>
<keyword evidence="2" id="KW-1185">Reference proteome</keyword>
<dbReference type="STRING" id="354355.SAMN05660816_02706"/>
<name>A0A1V9DXW0_9BACT</name>
<dbReference type="OrthoDB" id="658746at2"/>
<evidence type="ECO:0008006" key="3">
    <source>
        <dbReference type="Google" id="ProtNLM"/>
    </source>
</evidence>
<dbReference type="RefSeq" id="WP_081204712.1">
    <property type="nucleotide sequence ID" value="NZ_FOCZ01000004.1"/>
</dbReference>
<protein>
    <recommendedName>
        <fullName evidence="3">Lipoprotein</fullName>
    </recommendedName>
</protein>